<evidence type="ECO:0000256" key="5">
    <source>
        <dbReference type="SAM" id="SignalP"/>
    </source>
</evidence>
<keyword evidence="3" id="KW-0813">Transport</keyword>
<organism evidence="7 8">
    <name type="scientific">Carboxydothermus pertinax</name>
    <dbReference type="NCBI Taxonomy" id="870242"/>
    <lineage>
        <taxon>Bacteria</taxon>
        <taxon>Bacillati</taxon>
        <taxon>Bacillota</taxon>
        <taxon>Clostridia</taxon>
        <taxon>Thermoanaerobacterales</taxon>
        <taxon>Thermoanaerobacteraceae</taxon>
        <taxon>Carboxydothermus</taxon>
    </lineage>
</organism>
<dbReference type="STRING" id="870242.cpu_18760"/>
<dbReference type="GO" id="GO:0030288">
    <property type="term" value="C:outer membrane-bounded periplasmic space"/>
    <property type="evidence" value="ECO:0007669"/>
    <property type="project" value="UniProtKB-ARBA"/>
</dbReference>
<keyword evidence="4 5" id="KW-0732">Signal</keyword>
<name>A0A1L8CWQ5_9THEO</name>
<dbReference type="PANTHER" id="PTHR30290:SF79">
    <property type="entry name" value="DIPEPTIDE-BINDING PROTEIN DPPE"/>
    <property type="match status" value="1"/>
</dbReference>
<dbReference type="CDD" id="cd08504">
    <property type="entry name" value="PBP2_OppA"/>
    <property type="match status" value="1"/>
</dbReference>
<dbReference type="RefSeq" id="WP_075859801.1">
    <property type="nucleotide sequence ID" value="NZ_BDJK01000044.1"/>
</dbReference>
<dbReference type="InterPro" id="IPR030678">
    <property type="entry name" value="Peptide/Ni-bd"/>
</dbReference>
<evidence type="ECO:0000313" key="8">
    <source>
        <dbReference type="Proteomes" id="UP000187485"/>
    </source>
</evidence>
<evidence type="ECO:0000256" key="3">
    <source>
        <dbReference type="ARBA" id="ARBA00022448"/>
    </source>
</evidence>
<dbReference type="AlphaFoldDB" id="A0A1L8CWQ5"/>
<feature type="domain" description="Solute-binding protein family 5" evidence="6">
    <location>
        <begin position="82"/>
        <end position="463"/>
    </location>
</feature>
<keyword evidence="8" id="KW-1185">Reference proteome</keyword>
<evidence type="ECO:0000313" key="7">
    <source>
        <dbReference type="EMBL" id="GAV23366.1"/>
    </source>
</evidence>
<dbReference type="PROSITE" id="PS51257">
    <property type="entry name" value="PROKAR_LIPOPROTEIN"/>
    <property type="match status" value="1"/>
</dbReference>
<dbReference type="Pfam" id="PF00496">
    <property type="entry name" value="SBP_bac_5"/>
    <property type="match status" value="1"/>
</dbReference>
<sequence length="541" mass="60855">MRKRNGLLALLAVVLSFSLVFTGCAKKTEENKTGENKTPQVIKYVLGADPETLDPGKMTGAPEGTIANEVFEGLTRYDKDGKIAPGIAESWEVSQDGKTYTFHLRDAKWSDGTPVTANDFKYAWLRALSPELASEYAYQLYYIKGAEEYNSGKGKAEDVGITVVDDKTLKVELKEPAPQFLGLTAFQTLMPLKKEAVEANPDFKVGNGKKIIGNGPFVIDSYTSKDKIVLKKNPNYWDASSVKLDELDFYLIDDAKTALTMFENGEVDMISDIPTEDMPRLKQEGKLKVFPQLATYFYRFNTTKKPFNDPRVRKAFAMAIDRQALIDTILQAEQKPAYAFVPYGILDANGKDFRENGGNAYFKEDVAEAKKLLAEAGYPDGKGFPTVTILFNTSEGHKKIAEAIQQMWKKNLGVNVKILNQEWQVYLDSQRKLKYDICRAGWIADYSDPMTFIDMFVTNGGNNETGWSNKKYDELVKKAKSTNDQAVRMQAMHDAEKILMDEMPIMPIYFYTNPELISDKLQDVIVPSFGVEAEFKWASVK</sequence>
<dbReference type="Gene3D" id="3.90.76.10">
    <property type="entry name" value="Dipeptide-binding Protein, Domain 1"/>
    <property type="match status" value="1"/>
</dbReference>
<dbReference type="Gene3D" id="3.40.190.10">
    <property type="entry name" value="Periplasmic binding protein-like II"/>
    <property type="match status" value="1"/>
</dbReference>
<comment type="similarity">
    <text evidence="2">Belongs to the bacterial solute-binding protein 5 family.</text>
</comment>
<dbReference type="PIRSF" id="PIRSF002741">
    <property type="entry name" value="MppA"/>
    <property type="match status" value="1"/>
</dbReference>
<protein>
    <submittedName>
        <fullName evidence="7">ABC transporter substrate-binding protein</fullName>
    </submittedName>
</protein>
<accession>A0A1L8CWQ5</accession>
<dbReference type="GO" id="GO:1904680">
    <property type="term" value="F:peptide transmembrane transporter activity"/>
    <property type="evidence" value="ECO:0007669"/>
    <property type="project" value="TreeGrafter"/>
</dbReference>
<feature type="chain" id="PRO_5012024373" evidence="5">
    <location>
        <begin position="26"/>
        <end position="541"/>
    </location>
</feature>
<comment type="caution">
    <text evidence="7">The sequence shown here is derived from an EMBL/GenBank/DDBJ whole genome shotgun (WGS) entry which is preliminary data.</text>
</comment>
<dbReference type="SUPFAM" id="SSF53850">
    <property type="entry name" value="Periplasmic binding protein-like II"/>
    <property type="match status" value="1"/>
</dbReference>
<gene>
    <name evidence="7" type="ORF">cpu_18760</name>
</gene>
<evidence type="ECO:0000259" key="6">
    <source>
        <dbReference type="Pfam" id="PF00496"/>
    </source>
</evidence>
<dbReference type="PANTHER" id="PTHR30290">
    <property type="entry name" value="PERIPLASMIC BINDING COMPONENT OF ABC TRANSPORTER"/>
    <property type="match status" value="1"/>
</dbReference>
<dbReference type="InterPro" id="IPR000914">
    <property type="entry name" value="SBP_5_dom"/>
</dbReference>
<dbReference type="EMBL" id="BDJK01000044">
    <property type="protein sequence ID" value="GAV23366.1"/>
    <property type="molecule type" value="Genomic_DNA"/>
</dbReference>
<dbReference type="FunFam" id="3.10.105.10:FF:000001">
    <property type="entry name" value="Oligopeptide ABC transporter, oligopeptide-binding protein"/>
    <property type="match status" value="1"/>
</dbReference>
<dbReference type="GO" id="GO:0043190">
    <property type="term" value="C:ATP-binding cassette (ABC) transporter complex"/>
    <property type="evidence" value="ECO:0007669"/>
    <property type="project" value="InterPro"/>
</dbReference>
<evidence type="ECO:0000256" key="2">
    <source>
        <dbReference type="ARBA" id="ARBA00005695"/>
    </source>
</evidence>
<dbReference type="GO" id="GO:0015833">
    <property type="term" value="P:peptide transport"/>
    <property type="evidence" value="ECO:0007669"/>
    <property type="project" value="TreeGrafter"/>
</dbReference>
<dbReference type="FunFam" id="3.90.76.10:FF:000001">
    <property type="entry name" value="Oligopeptide ABC transporter substrate-binding protein"/>
    <property type="match status" value="1"/>
</dbReference>
<dbReference type="OrthoDB" id="9801912at2"/>
<dbReference type="Gene3D" id="3.10.105.10">
    <property type="entry name" value="Dipeptide-binding Protein, Domain 3"/>
    <property type="match status" value="1"/>
</dbReference>
<feature type="signal peptide" evidence="5">
    <location>
        <begin position="1"/>
        <end position="25"/>
    </location>
</feature>
<comment type="subcellular location">
    <subcellularLocation>
        <location evidence="1">Cell envelope</location>
    </subcellularLocation>
</comment>
<proteinExistence type="inferred from homology"/>
<evidence type="ECO:0000256" key="1">
    <source>
        <dbReference type="ARBA" id="ARBA00004196"/>
    </source>
</evidence>
<reference evidence="8" key="1">
    <citation type="submission" date="2016-12" db="EMBL/GenBank/DDBJ databases">
        <title>Draft Genome Sequences od Carboxydothermus pertinax and islandicus, Hydrogenogenic Carboxydotrophic Bacteria.</title>
        <authorList>
            <person name="Fukuyama Y."/>
            <person name="Ohmae K."/>
            <person name="Yoneda Y."/>
            <person name="Yoshida T."/>
            <person name="Sako Y."/>
        </authorList>
    </citation>
    <scope>NUCLEOTIDE SEQUENCE [LARGE SCALE GENOMIC DNA]</scope>
    <source>
        <strain evidence="8">Ug1</strain>
    </source>
</reference>
<evidence type="ECO:0000256" key="4">
    <source>
        <dbReference type="ARBA" id="ARBA00022729"/>
    </source>
</evidence>
<dbReference type="Proteomes" id="UP000187485">
    <property type="component" value="Unassembled WGS sequence"/>
</dbReference>
<dbReference type="InterPro" id="IPR039424">
    <property type="entry name" value="SBP_5"/>
</dbReference>